<dbReference type="PANTHER" id="PTHR10302">
    <property type="entry name" value="SINGLE-STRANDED DNA-BINDING PROTEIN"/>
    <property type="match status" value="1"/>
</dbReference>
<evidence type="ECO:0000313" key="5">
    <source>
        <dbReference type="EMBL" id="TWS25377.1"/>
    </source>
</evidence>
<dbReference type="NCBIfam" id="TIGR00621">
    <property type="entry name" value="ssb"/>
    <property type="match status" value="1"/>
</dbReference>
<organism evidence="5 6">
    <name type="scientific">Tsukamurella sputi</name>
    <dbReference type="NCBI Taxonomy" id="2591848"/>
    <lineage>
        <taxon>Bacteria</taxon>
        <taxon>Bacillati</taxon>
        <taxon>Actinomycetota</taxon>
        <taxon>Actinomycetes</taxon>
        <taxon>Mycobacteriales</taxon>
        <taxon>Tsukamurellaceae</taxon>
        <taxon>Tsukamurella</taxon>
    </lineage>
</organism>
<dbReference type="Pfam" id="PF00436">
    <property type="entry name" value="SSB"/>
    <property type="match status" value="1"/>
</dbReference>
<accession>A0A5C5RQV3</accession>
<dbReference type="GO" id="GO:0003697">
    <property type="term" value="F:single-stranded DNA binding"/>
    <property type="evidence" value="ECO:0007669"/>
    <property type="project" value="InterPro"/>
</dbReference>
<dbReference type="AlphaFoldDB" id="A0A5C5RQV3"/>
<reference evidence="5 6" key="1">
    <citation type="submission" date="2019-06" db="EMBL/GenBank/DDBJ databases">
        <authorList>
            <person name="Teng J.L.L."/>
            <person name="Lee H.H."/>
            <person name="Lau S.K.P."/>
            <person name="Woo P.C.Y."/>
        </authorList>
    </citation>
    <scope>NUCLEOTIDE SEQUENCE [LARGE SCALE GENOMIC DNA]</scope>
    <source>
        <strain evidence="5 6">HKU70</strain>
    </source>
</reference>
<dbReference type="Proteomes" id="UP000319792">
    <property type="component" value="Unassembled WGS sequence"/>
</dbReference>
<keyword evidence="1 2" id="KW-0238">DNA-binding</keyword>
<evidence type="ECO:0000313" key="6">
    <source>
        <dbReference type="Proteomes" id="UP000319792"/>
    </source>
</evidence>
<sequence length="151" mass="16713">MSNTITIEGRATAPAELRFVASTGKAVATFTVADDYGHRDRQTNEWIKDGVTFLRVEVWDYLAEACAEKIGKGTKVTVTGALRQREYEHNGEKRTAYEIKNVSQVALPLDRFKPREQQGSGGQYQRPSQQDDPWGSAPAGDFGSSDSNIPF</sequence>
<dbReference type="GO" id="GO:0006260">
    <property type="term" value="P:DNA replication"/>
    <property type="evidence" value="ECO:0007669"/>
    <property type="project" value="InterPro"/>
</dbReference>
<proteinExistence type="predicted"/>
<evidence type="ECO:0000256" key="1">
    <source>
        <dbReference type="ARBA" id="ARBA00023125"/>
    </source>
</evidence>
<dbReference type="PANTHER" id="PTHR10302:SF27">
    <property type="entry name" value="SINGLE-STRANDED DNA-BINDING PROTEIN"/>
    <property type="match status" value="1"/>
</dbReference>
<name>A0A5C5RQV3_9ACTN</name>
<dbReference type="CDD" id="cd04496">
    <property type="entry name" value="SSB_OBF"/>
    <property type="match status" value="1"/>
</dbReference>
<evidence type="ECO:0000256" key="4">
    <source>
        <dbReference type="SAM" id="MobiDB-lite"/>
    </source>
</evidence>
<dbReference type="InterPro" id="IPR000424">
    <property type="entry name" value="Primosome_PriB/ssb"/>
</dbReference>
<dbReference type="GO" id="GO:0009295">
    <property type="term" value="C:nucleoid"/>
    <property type="evidence" value="ECO:0007669"/>
    <property type="project" value="TreeGrafter"/>
</dbReference>
<keyword evidence="6" id="KW-1185">Reference proteome</keyword>
<dbReference type="Gene3D" id="2.40.50.140">
    <property type="entry name" value="Nucleic acid-binding proteins"/>
    <property type="match status" value="1"/>
</dbReference>
<dbReference type="InterPro" id="IPR012340">
    <property type="entry name" value="NA-bd_OB-fold"/>
</dbReference>
<feature type="region of interest" description="Disordered" evidence="4">
    <location>
        <begin position="110"/>
        <end position="151"/>
    </location>
</feature>
<evidence type="ECO:0000256" key="2">
    <source>
        <dbReference type="PIRNR" id="PIRNR002070"/>
    </source>
</evidence>
<comment type="caution">
    <text evidence="5">The sequence shown here is derived from an EMBL/GenBank/DDBJ whole genome shotgun (WGS) entry which is preliminary data.</text>
</comment>
<dbReference type="RefSeq" id="WP_146433315.1">
    <property type="nucleotide sequence ID" value="NZ_VIGV01000002.1"/>
</dbReference>
<dbReference type="EMBL" id="VIGV01000002">
    <property type="protein sequence ID" value="TWS25377.1"/>
    <property type="molecule type" value="Genomic_DNA"/>
</dbReference>
<dbReference type="PROSITE" id="PS50935">
    <property type="entry name" value="SSB"/>
    <property type="match status" value="1"/>
</dbReference>
<evidence type="ECO:0000256" key="3">
    <source>
        <dbReference type="RuleBase" id="RU000524"/>
    </source>
</evidence>
<dbReference type="PIRSF" id="PIRSF002070">
    <property type="entry name" value="SSB"/>
    <property type="match status" value="1"/>
</dbReference>
<dbReference type="InterPro" id="IPR011344">
    <property type="entry name" value="ssDNA-bd"/>
</dbReference>
<gene>
    <name evidence="5" type="primary">ssb</name>
    <name evidence="5" type="ORF">FK268_09305</name>
</gene>
<dbReference type="OrthoDB" id="9809878at2"/>
<dbReference type="SUPFAM" id="SSF50249">
    <property type="entry name" value="Nucleic acid-binding proteins"/>
    <property type="match status" value="1"/>
</dbReference>
<reference evidence="5 6" key="2">
    <citation type="submission" date="2019-08" db="EMBL/GenBank/DDBJ databases">
        <title>Tsukamurella conjunctivitidis sp. nov., Tsukamurella assacharolytica sp. nov. and Tsukamurella sputae sp. nov. isolated from patients with conjunctivitis, bacteraemia (lymphoma) and respiratory infection (sputum) in Hong Kong.</title>
        <authorList>
            <person name="Fok K.M.N."/>
            <person name="Fong J.Y.H."/>
        </authorList>
    </citation>
    <scope>NUCLEOTIDE SEQUENCE [LARGE SCALE GENOMIC DNA]</scope>
    <source>
        <strain evidence="5 6">HKU70</strain>
    </source>
</reference>
<protein>
    <recommendedName>
        <fullName evidence="2 3">Single-stranded DNA-binding protein</fullName>
    </recommendedName>
</protein>